<name>A0AA35UT86_LACSI</name>
<accession>A0AA35UT86</accession>
<dbReference type="InterPro" id="IPR002035">
    <property type="entry name" value="VWF_A"/>
</dbReference>
<dbReference type="InterPro" id="IPR036465">
    <property type="entry name" value="vWFA_dom_sf"/>
</dbReference>
<dbReference type="AlphaFoldDB" id="A0AA35UT86"/>
<keyword evidence="6" id="KW-1185">Reference proteome</keyword>
<dbReference type="SUPFAM" id="SSF53300">
    <property type="entry name" value="vWA-like"/>
    <property type="match status" value="1"/>
</dbReference>
<dbReference type="Pfam" id="PF13519">
    <property type="entry name" value="VWA_2"/>
    <property type="match status" value="1"/>
</dbReference>
<dbReference type="InterPro" id="IPR057427">
    <property type="entry name" value="WAV3_C"/>
</dbReference>
<dbReference type="InterPro" id="IPR051266">
    <property type="entry name" value="CLCR"/>
</dbReference>
<dbReference type="Gene3D" id="3.30.40.10">
    <property type="entry name" value="Zinc/RING finger domain, C3HC4 (zinc finger)"/>
    <property type="match status" value="1"/>
</dbReference>
<dbReference type="Pfam" id="PF25243">
    <property type="entry name" value="WAV3_C"/>
    <property type="match status" value="1"/>
</dbReference>
<keyword evidence="1" id="KW-0479">Metal-binding</keyword>
<evidence type="ECO:0000313" key="6">
    <source>
        <dbReference type="Proteomes" id="UP001177003"/>
    </source>
</evidence>
<reference evidence="5" key="1">
    <citation type="submission" date="2023-04" db="EMBL/GenBank/DDBJ databases">
        <authorList>
            <person name="Vijverberg K."/>
            <person name="Xiong W."/>
            <person name="Schranz E."/>
        </authorList>
    </citation>
    <scope>NUCLEOTIDE SEQUENCE</scope>
</reference>
<evidence type="ECO:0000313" key="5">
    <source>
        <dbReference type="EMBL" id="CAI9263839.1"/>
    </source>
</evidence>
<evidence type="ECO:0000256" key="1">
    <source>
        <dbReference type="PROSITE-ProRule" id="PRU00175"/>
    </source>
</evidence>
<feature type="domain" description="RING-type" evidence="3">
    <location>
        <begin position="138"/>
        <end position="183"/>
    </location>
</feature>
<evidence type="ECO:0000256" key="2">
    <source>
        <dbReference type="SAM" id="MobiDB-lite"/>
    </source>
</evidence>
<protein>
    <recommendedName>
        <fullName evidence="7">Anaphase-promoting complex subunit 11</fullName>
    </recommendedName>
</protein>
<dbReference type="Pfam" id="PF13639">
    <property type="entry name" value="zf-RING_2"/>
    <property type="match status" value="1"/>
</dbReference>
<evidence type="ECO:0000259" key="4">
    <source>
        <dbReference type="PROSITE" id="PS50234"/>
    </source>
</evidence>
<feature type="domain" description="VWFA" evidence="4">
    <location>
        <begin position="335"/>
        <end position="441"/>
    </location>
</feature>
<keyword evidence="1" id="KW-0862">Zinc</keyword>
<dbReference type="Gene3D" id="3.40.50.410">
    <property type="entry name" value="von Willebrand factor, type A domain"/>
    <property type="match status" value="1"/>
</dbReference>
<dbReference type="PANTHER" id="PTHR10579">
    <property type="entry name" value="CALCIUM-ACTIVATED CHLORIDE CHANNEL REGULATOR"/>
    <property type="match status" value="1"/>
</dbReference>
<dbReference type="PANTHER" id="PTHR10579:SF59">
    <property type="entry name" value="E3 UBIQUITIN-PROTEIN LIGASE EDA40-RELATED"/>
    <property type="match status" value="1"/>
</dbReference>
<dbReference type="EMBL" id="OX465086">
    <property type="protein sequence ID" value="CAI9263839.1"/>
    <property type="molecule type" value="Genomic_DNA"/>
</dbReference>
<dbReference type="PROSITE" id="PS50234">
    <property type="entry name" value="VWFA"/>
    <property type="match status" value="1"/>
</dbReference>
<organism evidence="5 6">
    <name type="scientific">Lactuca saligna</name>
    <name type="common">Willowleaf lettuce</name>
    <dbReference type="NCBI Taxonomy" id="75948"/>
    <lineage>
        <taxon>Eukaryota</taxon>
        <taxon>Viridiplantae</taxon>
        <taxon>Streptophyta</taxon>
        <taxon>Embryophyta</taxon>
        <taxon>Tracheophyta</taxon>
        <taxon>Spermatophyta</taxon>
        <taxon>Magnoliopsida</taxon>
        <taxon>eudicotyledons</taxon>
        <taxon>Gunneridae</taxon>
        <taxon>Pentapetalae</taxon>
        <taxon>asterids</taxon>
        <taxon>campanulids</taxon>
        <taxon>Asterales</taxon>
        <taxon>Asteraceae</taxon>
        <taxon>Cichorioideae</taxon>
        <taxon>Cichorieae</taxon>
        <taxon>Lactucinae</taxon>
        <taxon>Lactuca</taxon>
    </lineage>
</organism>
<evidence type="ECO:0008006" key="7">
    <source>
        <dbReference type="Google" id="ProtNLM"/>
    </source>
</evidence>
<dbReference type="Proteomes" id="UP001177003">
    <property type="component" value="Chromosome 0"/>
</dbReference>
<dbReference type="PROSITE" id="PS50089">
    <property type="entry name" value="ZF_RING_2"/>
    <property type="match status" value="1"/>
</dbReference>
<dbReference type="InterPro" id="IPR013083">
    <property type="entry name" value="Znf_RING/FYVE/PHD"/>
</dbReference>
<proteinExistence type="predicted"/>
<dbReference type="GO" id="GO:0008270">
    <property type="term" value="F:zinc ion binding"/>
    <property type="evidence" value="ECO:0007669"/>
    <property type="project" value="UniProtKB-KW"/>
</dbReference>
<gene>
    <name evidence="5" type="ORF">LSALG_LOCUS4514</name>
</gene>
<dbReference type="SMART" id="SM00184">
    <property type="entry name" value="RING"/>
    <property type="match status" value="1"/>
</dbReference>
<feature type="region of interest" description="Disordered" evidence="2">
    <location>
        <begin position="658"/>
        <end position="684"/>
    </location>
</feature>
<dbReference type="SMART" id="SM00327">
    <property type="entry name" value="VWA"/>
    <property type="match status" value="1"/>
</dbReference>
<dbReference type="SUPFAM" id="SSF57850">
    <property type="entry name" value="RING/U-box"/>
    <property type="match status" value="1"/>
</dbReference>
<keyword evidence="1" id="KW-0863">Zinc-finger</keyword>
<evidence type="ECO:0000259" key="3">
    <source>
        <dbReference type="PROSITE" id="PS50089"/>
    </source>
</evidence>
<sequence>MVLGWRRAFCTSVPRERDSTSMASSMEEFEYEHVIDNGNGSSCATTKLGRRFGFFSSSSNPSTPPLRSQSVSSPSLSCRTTVKVPPAPSSSVPVSPKLHCETKNSPRCFLRSSTPSSPRSPSPFTFLKSSLRLCTRRCGLCLQSVKKGNGMATFTAECSHCFHFPCISDHVKKQGSLACPVCSCLWKDMPLLSVDEQNQKHQFVEEEERIREKLATRFFMEDVASKNESPKQQPLNLKVYNDDEPLASLTPKARFIAIPESDETCDEESIDEFQGFYVNGGSNTPIDDHARDVDVRLLPDAAVIASSRRHESYAIVLKVKAPPAPEKTQRRAPIDLVTVVDVSGKMTCEKLQIIKRAMRSIVSALSSKDRLSIVAFSSYSKRLLPLRRMTTTGRRAARRIVEAMAVLEGSSNSKDAVKKAVKVLEDRREKNPVATIILLSEVLNQTSSISSARYSHTRLDIPIHSLNLAVTEDHVFAKCIGNLLSVVVQDLKLQLGFISGSAPAAIAAVYSRTPQPILLGSSAVQIGELSADEETELLIELKVPSSALRSHQILSVRCCYRESTSQELIYGKQQALLVPRPNAVRSSSPAIQRLRNLFITTRALAESKRLTDRNDLNGAYHMLVSARALMHQSNPASGNEFMLRLEAEISDLQRRRKVQAPSPAQQVGRRGKAADVAAYTDEKGEPLTPTSAWRVADRLAKVAMMRKSVNRVSDLHGFEDARF</sequence>
<dbReference type="InterPro" id="IPR001841">
    <property type="entry name" value="Znf_RING"/>
</dbReference>